<dbReference type="EMBL" id="RSCE01000002">
    <property type="protein sequence ID" value="RSH86828.1"/>
    <property type="molecule type" value="Genomic_DNA"/>
</dbReference>
<reference evidence="3 4" key="1">
    <citation type="submission" date="2018-11" db="EMBL/GenBank/DDBJ databases">
        <title>Genome sequence of Apiotrichum porosum DSM 27194.</title>
        <authorList>
            <person name="Aliyu H."/>
            <person name="Gorte O."/>
            <person name="Ochsenreither K."/>
        </authorList>
    </citation>
    <scope>NUCLEOTIDE SEQUENCE [LARGE SCALE GENOMIC DNA]</scope>
    <source>
        <strain evidence="3 4">DSM 27194</strain>
    </source>
</reference>
<protein>
    <submittedName>
        <fullName evidence="3">Uncharacterized protein</fullName>
    </submittedName>
</protein>
<gene>
    <name evidence="3" type="ORF">EHS24_005103</name>
</gene>
<evidence type="ECO:0000313" key="3">
    <source>
        <dbReference type="EMBL" id="RSH86828.1"/>
    </source>
</evidence>
<feature type="signal peptide" evidence="2">
    <location>
        <begin position="1"/>
        <end position="19"/>
    </location>
</feature>
<evidence type="ECO:0000256" key="2">
    <source>
        <dbReference type="SAM" id="SignalP"/>
    </source>
</evidence>
<proteinExistence type="predicted"/>
<keyword evidence="2" id="KW-0732">Signal</keyword>
<organism evidence="3 4">
    <name type="scientific">Apiotrichum porosum</name>
    <dbReference type="NCBI Taxonomy" id="105984"/>
    <lineage>
        <taxon>Eukaryota</taxon>
        <taxon>Fungi</taxon>
        <taxon>Dikarya</taxon>
        <taxon>Basidiomycota</taxon>
        <taxon>Agaricomycotina</taxon>
        <taxon>Tremellomycetes</taxon>
        <taxon>Trichosporonales</taxon>
        <taxon>Trichosporonaceae</taxon>
        <taxon>Apiotrichum</taxon>
    </lineage>
</organism>
<evidence type="ECO:0000313" key="4">
    <source>
        <dbReference type="Proteomes" id="UP000279236"/>
    </source>
</evidence>
<sequence>MVNGRCNIVLLFSSPLVILFISHMAPKHPADLGISEPADGLSSTPVTDKPPEPSAHSSRNSTTAAFVTSDLPSMTSLDMTLNMPTASVNIRGASRTSTIRTAGPVTIDHLWYPHIIDSILQHPRSWIPMRTTSKTYDNRVTNLMYHHVRLDSSLEHYDCDCPQFSGCPFRAAQFDHDPAIPINILSLQGNKLPLLQAPWDHLPRPAEVQTKKQTAEHQLFLARAWDRLQETTVIDIPFQFHRSDVEWFTKSLISLQTVRYYWSQHLEGVRTGGDFSFAVPLTAATVVIGPERWTRPQSPRGLLRDFPRSVTKVVVNVPYSCGDTISGPLFQLGPMTFIVTNPEEEPPFMIHTLVYIFHSFQPQRCPAMDDGIKTCDRSWCDLIWLLANDGLLHWMATQLGFATLNDLPHSHLVEALLESKGTPHGPPLVTLVDLPYSNRYPIHSQEGHQGFCSLRDHLIFELGVACRLKGVSELFIPYVLARVEFVDMDTYAAQLPPGQIELEYMPLQK</sequence>
<feature type="region of interest" description="Disordered" evidence="1">
    <location>
        <begin position="32"/>
        <end position="63"/>
    </location>
</feature>
<name>A0A427Y6W5_9TREE</name>
<dbReference type="Proteomes" id="UP000279236">
    <property type="component" value="Unassembled WGS sequence"/>
</dbReference>
<comment type="caution">
    <text evidence="3">The sequence shown here is derived from an EMBL/GenBank/DDBJ whole genome shotgun (WGS) entry which is preliminary data.</text>
</comment>
<accession>A0A427Y6W5</accession>
<dbReference type="RefSeq" id="XP_028479613.1">
    <property type="nucleotide sequence ID" value="XM_028620641.1"/>
</dbReference>
<evidence type="ECO:0000256" key="1">
    <source>
        <dbReference type="SAM" id="MobiDB-lite"/>
    </source>
</evidence>
<keyword evidence="4" id="KW-1185">Reference proteome</keyword>
<feature type="chain" id="PRO_5019316506" evidence="2">
    <location>
        <begin position="20"/>
        <end position="509"/>
    </location>
</feature>
<dbReference type="AlphaFoldDB" id="A0A427Y6W5"/>
<dbReference type="GeneID" id="39589646"/>